<dbReference type="Proteomes" id="UP000509594">
    <property type="component" value="Chromosome"/>
</dbReference>
<dbReference type="EMBL" id="CP058215">
    <property type="protein sequence ID" value="QLC50852.1"/>
    <property type="molecule type" value="Genomic_DNA"/>
</dbReference>
<dbReference type="OrthoDB" id="120659at2157"/>
<dbReference type="GeneID" id="55822356"/>
<evidence type="ECO:0000313" key="2">
    <source>
        <dbReference type="Proteomes" id="UP000509594"/>
    </source>
</evidence>
<organism evidence="1 2">
    <name type="scientific">Methanolobus zinderi</name>
    <dbReference type="NCBI Taxonomy" id="536044"/>
    <lineage>
        <taxon>Archaea</taxon>
        <taxon>Methanobacteriati</taxon>
        <taxon>Methanobacteriota</taxon>
        <taxon>Stenosarchaea group</taxon>
        <taxon>Methanomicrobia</taxon>
        <taxon>Methanosarcinales</taxon>
        <taxon>Methanosarcinaceae</taxon>
        <taxon>Methanolobus</taxon>
    </lineage>
</organism>
<dbReference type="KEGG" id="mzi:HWN40_11735"/>
<dbReference type="RefSeq" id="WP_176965907.1">
    <property type="nucleotide sequence ID" value="NZ_CP058215.1"/>
</dbReference>
<proteinExistence type="predicted"/>
<keyword evidence="2" id="KW-1185">Reference proteome</keyword>
<protein>
    <submittedName>
        <fullName evidence="1">Uncharacterized protein</fullName>
    </submittedName>
</protein>
<name>A0A7D5E7I9_9EURY</name>
<dbReference type="AlphaFoldDB" id="A0A7D5E7I9"/>
<evidence type="ECO:0000313" key="1">
    <source>
        <dbReference type="EMBL" id="QLC50852.1"/>
    </source>
</evidence>
<gene>
    <name evidence="1" type="ORF">HWN40_11735</name>
</gene>
<accession>A0A7D5E7I9</accession>
<sequence>MIPANKIENQWTKGNILRLAAAENAIGLLHATRGVEKAFLLDEHDIIQIRQLEVQDGLTGSSYFGKKRNIGVKQALRADILLAFITNKDYEWPRDNLKIMHGGEIIGRDISDPDEMDMYQNSSEHCVFGNIVVNCQKIRELRKKPKAPVLVISGKPWKGIESMDFVSEAVIASPSRLTDEYLKSKILSKSKLHIGTFLLGLDLE</sequence>
<reference evidence="1 2" key="1">
    <citation type="submission" date="2020-06" db="EMBL/GenBank/DDBJ databases">
        <title>Methanolobus halotolerans sp. nov., isolated from a saline lake Tus in Siberia.</title>
        <authorList>
            <person name="Shen Y."/>
            <person name="Chen S.-C."/>
            <person name="Lai M.-C."/>
            <person name="Huang H.-H."/>
            <person name="Chiu H.-H."/>
            <person name="Tang S.-L."/>
            <person name="Rogozin D.Y."/>
            <person name="Degermendzhy A.G."/>
        </authorList>
    </citation>
    <scope>NUCLEOTIDE SEQUENCE [LARGE SCALE GENOMIC DNA]</scope>
    <source>
        <strain evidence="1 2">DSM 21339</strain>
    </source>
</reference>